<reference evidence="3 4" key="1">
    <citation type="journal article" date="2009" name="Science">
        <title>Green evolution and dynamic adaptations revealed by genomes of the marine picoeukaryotes Micromonas.</title>
        <authorList>
            <person name="Worden A.Z."/>
            <person name="Lee J.H."/>
            <person name="Mock T."/>
            <person name="Rouze P."/>
            <person name="Simmons M.P."/>
            <person name="Aerts A.L."/>
            <person name="Allen A.E."/>
            <person name="Cuvelier M.L."/>
            <person name="Derelle E."/>
            <person name="Everett M.V."/>
            <person name="Foulon E."/>
            <person name="Grimwood J."/>
            <person name="Gundlach H."/>
            <person name="Henrissat B."/>
            <person name="Napoli C."/>
            <person name="McDonald S.M."/>
            <person name="Parker M.S."/>
            <person name="Rombauts S."/>
            <person name="Salamov A."/>
            <person name="Von Dassow P."/>
            <person name="Badger J.H."/>
            <person name="Coutinho P.M."/>
            <person name="Demir E."/>
            <person name="Dubchak I."/>
            <person name="Gentemann C."/>
            <person name="Eikrem W."/>
            <person name="Gready J.E."/>
            <person name="John U."/>
            <person name="Lanier W."/>
            <person name="Lindquist E.A."/>
            <person name="Lucas S."/>
            <person name="Mayer K.F."/>
            <person name="Moreau H."/>
            <person name="Not F."/>
            <person name="Otillar R."/>
            <person name="Panaud O."/>
            <person name="Pangilinan J."/>
            <person name="Paulsen I."/>
            <person name="Piegu B."/>
            <person name="Poliakov A."/>
            <person name="Robbens S."/>
            <person name="Schmutz J."/>
            <person name="Toulza E."/>
            <person name="Wyss T."/>
            <person name="Zelensky A."/>
            <person name="Zhou K."/>
            <person name="Armbrust E.V."/>
            <person name="Bhattacharya D."/>
            <person name="Goodenough U.W."/>
            <person name="Van de Peer Y."/>
            <person name="Grigoriev I.V."/>
        </authorList>
    </citation>
    <scope>NUCLEOTIDE SEQUENCE [LARGE SCALE GENOMIC DNA]</scope>
    <source>
        <strain evidence="3 4">CCMP1545</strain>
    </source>
</reference>
<dbReference type="EMBL" id="GG663738">
    <property type="protein sequence ID" value="EEH57926.1"/>
    <property type="molecule type" value="Genomic_DNA"/>
</dbReference>
<dbReference type="GO" id="GO:0016747">
    <property type="term" value="F:acyltransferase activity, transferring groups other than amino-acyl groups"/>
    <property type="evidence" value="ECO:0007669"/>
    <property type="project" value="InterPro"/>
</dbReference>
<dbReference type="Pfam" id="PF00583">
    <property type="entry name" value="Acetyltransf_1"/>
    <property type="match status" value="1"/>
</dbReference>
<feature type="domain" description="N-acetyltransferase" evidence="2">
    <location>
        <begin position="107"/>
        <end position="297"/>
    </location>
</feature>
<feature type="region of interest" description="Disordered" evidence="1">
    <location>
        <begin position="301"/>
        <end position="321"/>
    </location>
</feature>
<dbReference type="InterPro" id="IPR000182">
    <property type="entry name" value="GNAT_dom"/>
</dbReference>
<dbReference type="OMA" id="TRMRRCE"/>
<accession>C1MPL2</accession>
<dbReference type="SUPFAM" id="SSF55729">
    <property type="entry name" value="Acyl-CoA N-acyltransferases (Nat)"/>
    <property type="match status" value="1"/>
</dbReference>
<dbReference type="PANTHER" id="PTHR47237">
    <property type="entry name" value="SLL0310 PROTEIN"/>
    <property type="match status" value="1"/>
</dbReference>
<evidence type="ECO:0000259" key="2">
    <source>
        <dbReference type="PROSITE" id="PS51186"/>
    </source>
</evidence>
<proteinExistence type="predicted"/>
<keyword evidence="4" id="KW-1185">Reference proteome</keyword>
<gene>
    <name evidence="3" type="ORF">MICPUCDRAFT_56947</name>
</gene>
<dbReference type="InterPro" id="IPR052729">
    <property type="entry name" value="Acyl/Acetyltrans_Enzymes"/>
</dbReference>
<protein>
    <submittedName>
        <fullName evidence="3">Predicted protein</fullName>
    </submittedName>
</protein>
<dbReference type="GeneID" id="9683413"/>
<dbReference type="RefSeq" id="XP_003057975.1">
    <property type="nucleotide sequence ID" value="XM_003057929.1"/>
</dbReference>
<name>C1MPL2_MICPC</name>
<evidence type="ECO:0000313" key="4">
    <source>
        <dbReference type="Proteomes" id="UP000001876"/>
    </source>
</evidence>
<feature type="region of interest" description="Disordered" evidence="1">
    <location>
        <begin position="56"/>
        <end position="88"/>
    </location>
</feature>
<sequence length="489" mass="51887">MAPVCDVLCASPAAAILSTAVCRQRARSTRTSSFLSEISFASSAVMIARASCRATPAAVPRPRASSPDAPRRRRRRPRRHASSPPEVVNPELSYDEEFCIVDKGCAHVMRQLRGADDVAKLETLLAEVAFDASEDEWIALLSGGGAEDAEEDATATATATATGTGGARRRSPLHGATGVFDERDDLVALACTTVYDRVGVGDASMSTSTSTSTAAAREGGGGGRFAWCGNVVVRNDYRKLGVASMVLRAALEETSSKGAREVYLDASDMGVKLYQRAGFVATSRVRRYALRDDRDAASSNAAAAAAAAAPPASTRDEDDDVDDFDDDDFERVVAADAGIFGARRAALLRAWRSTAPGCFAWDPEVGYACAHARGSKLYVGPSGVFENVPVEAVSLFFERVIRLAVGEMRARDDLDGVVAYVPEGLEEEEEGDDDDDDDSNAAAAALTRAGFVFEERTTRMRRCEGDDRAPPVALGDASRCLTIASLDLG</sequence>
<dbReference type="PANTHER" id="PTHR47237:SF2">
    <property type="entry name" value="BLL4206 PROTEIN"/>
    <property type="match status" value="1"/>
</dbReference>
<evidence type="ECO:0000313" key="3">
    <source>
        <dbReference type="EMBL" id="EEH57926.1"/>
    </source>
</evidence>
<dbReference type="Proteomes" id="UP000001876">
    <property type="component" value="Unassembled WGS sequence"/>
</dbReference>
<dbReference type="Gene3D" id="3.40.630.30">
    <property type="match status" value="1"/>
</dbReference>
<evidence type="ECO:0000256" key="1">
    <source>
        <dbReference type="SAM" id="MobiDB-lite"/>
    </source>
</evidence>
<dbReference type="PROSITE" id="PS51186">
    <property type="entry name" value="GNAT"/>
    <property type="match status" value="1"/>
</dbReference>
<feature type="compositionally biased region" description="Basic residues" evidence="1">
    <location>
        <begin position="71"/>
        <end position="81"/>
    </location>
</feature>
<dbReference type="InterPro" id="IPR016181">
    <property type="entry name" value="Acyl_CoA_acyltransferase"/>
</dbReference>
<organism evidence="4">
    <name type="scientific">Micromonas pusilla (strain CCMP1545)</name>
    <name type="common">Picoplanktonic green alga</name>
    <dbReference type="NCBI Taxonomy" id="564608"/>
    <lineage>
        <taxon>Eukaryota</taxon>
        <taxon>Viridiplantae</taxon>
        <taxon>Chlorophyta</taxon>
        <taxon>Mamiellophyceae</taxon>
        <taxon>Mamiellales</taxon>
        <taxon>Mamiellaceae</taxon>
        <taxon>Micromonas</taxon>
    </lineage>
</organism>
<dbReference type="KEGG" id="mpp:MICPUCDRAFT_56947"/>
<feature type="region of interest" description="Disordered" evidence="1">
    <location>
        <begin position="148"/>
        <end position="176"/>
    </location>
</feature>
<dbReference type="AlphaFoldDB" id="C1MPL2"/>
<feature type="compositionally biased region" description="Low complexity" evidence="1">
    <location>
        <begin position="301"/>
        <end position="313"/>
    </location>
</feature>
<dbReference type="OrthoDB" id="41532at2759"/>
<dbReference type="CDD" id="cd04301">
    <property type="entry name" value="NAT_SF"/>
    <property type="match status" value="1"/>
</dbReference>
<feature type="compositionally biased region" description="Low complexity" evidence="1">
    <location>
        <begin position="56"/>
        <end position="68"/>
    </location>
</feature>